<dbReference type="PROSITE" id="PS52016">
    <property type="entry name" value="TONB_DEPENDENT_REC_3"/>
    <property type="match status" value="1"/>
</dbReference>
<dbReference type="HOGENOM" id="CLU_008287_9_3_4"/>
<dbReference type="GO" id="GO:0015891">
    <property type="term" value="P:siderophore transport"/>
    <property type="evidence" value="ECO:0007669"/>
    <property type="project" value="InterPro"/>
</dbReference>
<dbReference type="CDD" id="cd01347">
    <property type="entry name" value="ligand_gated_channel"/>
    <property type="match status" value="1"/>
</dbReference>
<protein>
    <submittedName>
        <fullName evidence="19">TonB-dependent siderophore receptor</fullName>
    </submittedName>
</protein>
<evidence type="ECO:0000256" key="10">
    <source>
        <dbReference type="ARBA" id="ARBA00023077"/>
    </source>
</evidence>
<keyword evidence="10 16" id="KW-0798">TonB box</keyword>
<evidence type="ECO:0000256" key="8">
    <source>
        <dbReference type="ARBA" id="ARBA00023004"/>
    </source>
</evidence>
<dbReference type="InterPro" id="IPR039426">
    <property type="entry name" value="TonB-dep_rcpt-like"/>
</dbReference>
<name>C6XBM1_METGS</name>
<keyword evidence="9" id="KW-0406">Ion transport</keyword>
<dbReference type="PANTHER" id="PTHR32552">
    <property type="entry name" value="FERRICHROME IRON RECEPTOR-RELATED"/>
    <property type="match status" value="1"/>
</dbReference>
<evidence type="ECO:0000256" key="6">
    <source>
        <dbReference type="ARBA" id="ARBA00022692"/>
    </source>
</evidence>
<evidence type="ECO:0000313" key="19">
    <source>
        <dbReference type="EMBL" id="ACT51991.1"/>
    </source>
</evidence>
<dbReference type="RefSeq" id="WP_015831197.1">
    <property type="nucleotide sequence ID" value="NC_012969.1"/>
</dbReference>
<dbReference type="Pfam" id="PF07715">
    <property type="entry name" value="Plug"/>
    <property type="match status" value="1"/>
</dbReference>
<dbReference type="InterPro" id="IPR010917">
    <property type="entry name" value="TonB_rcpt_CS"/>
</dbReference>
<evidence type="ECO:0000256" key="9">
    <source>
        <dbReference type="ARBA" id="ARBA00023065"/>
    </source>
</evidence>
<dbReference type="InterPro" id="IPR000531">
    <property type="entry name" value="Beta-barrel_TonB"/>
</dbReference>
<evidence type="ECO:0000259" key="18">
    <source>
        <dbReference type="SMART" id="SM00965"/>
    </source>
</evidence>
<dbReference type="Gene3D" id="2.40.170.20">
    <property type="entry name" value="TonB-dependent receptor, beta-barrel domain"/>
    <property type="match status" value="1"/>
</dbReference>
<reference evidence="19 20" key="2">
    <citation type="journal article" date="2011" name="J. Bacteriol.">
        <title>Genomes of three methylotrophs from a single niche uncover genetic and metabolic divergence of Methylophilaceae.</title>
        <authorList>
            <person name="Lapidus A."/>
            <person name="Clum A."/>
            <person name="Labutti K."/>
            <person name="Kaluzhnaya M.G."/>
            <person name="Lim S."/>
            <person name="Beck D.A."/>
            <person name="Glavina Del Rio T."/>
            <person name="Nolan M."/>
            <person name="Mavromatis K."/>
            <person name="Huntemann M."/>
            <person name="Lucas S."/>
            <person name="Lidstrom M.E."/>
            <person name="Ivanova N."/>
            <person name="Chistoserdova L."/>
        </authorList>
    </citation>
    <scope>NUCLEOTIDE SEQUENCE [LARGE SCALE GENOMIC DNA]</scope>
    <source>
        <strain evidence="19 20">SIP3-4</strain>
    </source>
</reference>
<evidence type="ECO:0000256" key="7">
    <source>
        <dbReference type="ARBA" id="ARBA00022729"/>
    </source>
</evidence>
<evidence type="ECO:0000256" key="12">
    <source>
        <dbReference type="ARBA" id="ARBA00023170"/>
    </source>
</evidence>
<feature type="signal peptide" evidence="17">
    <location>
        <begin position="1"/>
        <end position="26"/>
    </location>
</feature>
<dbReference type="AlphaFoldDB" id="C6XBM1"/>
<dbReference type="GO" id="GO:0038023">
    <property type="term" value="F:signaling receptor activity"/>
    <property type="evidence" value="ECO:0007669"/>
    <property type="project" value="InterPro"/>
</dbReference>
<dbReference type="STRING" id="582744.Msip34_2754"/>
<dbReference type="SUPFAM" id="SSF56935">
    <property type="entry name" value="Porins"/>
    <property type="match status" value="1"/>
</dbReference>
<evidence type="ECO:0000256" key="16">
    <source>
        <dbReference type="RuleBase" id="RU003357"/>
    </source>
</evidence>
<dbReference type="PROSITE" id="PS01156">
    <property type="entry name" value="TONB_DEPENDENT_REC_2"/>
    <property type="match status" value="1"/>
</dbReference>
<keyword evidence="11 14" id="KW-0472">Membrane</keyword>
<keyword evidence="7 17" id="KW-0732">Signal</keyword>
<feature type="short sequence motif" description="TonB C-terminal box" evidence="15">
    <location>
        <begin position="775"/>
        <end position="792"/>
    </location>
</feature>
<evidence type="ECO:0000313" key="20">
    <source>
        <dbReference type="Proteomes" id="UP000002743"/>
    </source>
</evidence>
<evidence type="ECO:0000256" key="5">
    <source>
        <dbReference type="ARBA" id="ARBA00022496"/>
    </source>
</evidence>
<dbReference type="SMART" id="SM00965">
    <property type="entry name" value="STN"/>
    <property type="match status" value="1"/>
</dbReference>
<dbReference type="GO" id="GO:0015344">
    <property type="term" value="F:siderophore uptake transmembrane transporter activity"/>
    <property type="evidence" value="ECO:0007669"/>
    <property type="project" value="TreeGrafter"/>
</dbReference>
<dbReference type="InterPro" id="IPR011662">
    <property type="entry name" value="Secretin/TonB_short_N"/>
</dbReference>
<evidence type="ECO:0000256" key="11">
    <source>
        <dbReference type="ARBA" id="ARBA00023136"/>
    </source>
</evidence>
<keyword evidence="4 14" id="KW-1134">Transmembrane beta strand</keyword>
<dbReference type="PANTHER" id="PTHR32552:SF74">
    <property type="entry name" value="HYDROXAMATE SIDEROPHORE RECEPTOR FHUE"/>
    <property type="match status" value="1"/>
</dbReference>
<feature type="domain" description="Secretin/TonB short N-terminal" evidence="18">
    <location>
        <begin position="63"/>
        <end position="113"/>
    </location>
</feature>
<dbReference type="Gene3D" id="2.170.130.10">
    <property type="entry name" value="TonB-dependent receptor, plug domain"/>
    <property type="match status" value="1"/>
</dbReference>
<dbReference type="Proteomes" id="UP000002743">
    <property type="component" value="Chromosome"/>
</dbReference>
<dbReference type="eggNOG" id="COG4773">
    <property type="taxonomic scope" value="Bacteria"/>
</dbReference>
<evidence type="ECO:0000256" key="13">
    <source>
        <dbReference type="ARBA" id="ARBA00023237"/>
    </source>
</evidence>
<keyword evidence="5" id="KW-0410">Iron transport</keyword>
<feature type="chain" id="PRO_5002971009" evidence="17">
    <location>
        <begin position="27"/>
        <end position="792"/>
    </location>
</feature>
<comment type="subcellular location">
    <subcellularLocation>
        <location evidence="1 14">Cell outer membrane</location>
        <topology evidence="1 14">Multi-pass membrane protein</topology>
    </subcellularLocation>
</comment>
<evidence type="ECO:0000256" key="15">
    <source>
        <dbReference type="PROSITE-ProRule" id="PRU10144"/>
    </source>
</evidence>
<sequence length="792" mass="86429" precursor="true">MTLSIFKPRLIPLAISLTLAGMPAWAEPHSANQTTGLHATHQYDLPADKLDETLIRIARQSGKSIAADPALLKGKSAPAIHGAMTAEQALDKALSGSGLQAVTTEAGFSLKPVATDSGAAVETLPEVSVLAAAEQTATTENSHSYTSNMVSIGKGEQRLRDIPQSLSIVTRQRMDDQNMTTVADAMQQTTAMTVVNYGSNTAGISVRGYGLDVIQIDGIPVQDSQGAWGTSSLDLTTYDRIEVLRGPAGMLQGTGEPGGTVNLVRKRAMADYAIKTSLQGGSWDNYRGEFDVTGALDSEGKVRGRLVAMYQDKKSFIDHDYARKPLIYGTLEFDLTPRTTLSMGATITSMDSRPTFGLPTYADGRVADISRSTYIGSGWDNKHENSNSYFLEAEHKLVNGGELKIRASALERRYGLETSAFGDSYIDAAGNFDRVLLASKGKTSDYGLDAYLTQPFTALGKEHNLLVGLNSRVFNANTAYAQVYGATQNIFTPARSVAKPDFIYEPADVYQTSQTGIYGQTRLQVLDNTKLILGGRLSNWKNESKSSADGDASITHEFTPYAGLVFDINKQYSLYGSYSDIFQPQTALSADKKILKPRTGKQYEVGIKGELQDGKINLHAALFRINDENRAMTDPNNPNYSISAGEVRSQGFESEISGRLLSNWDVMAGYAYTETKYLKADEANQGLVFATSTPKHNFKLWNKYRLSETWALGGGLNISSGVYASDGTTKWEQGGYTLASAQVSYRIDPHWELSLTGNNLFDKSYYSRMEGWSRQSYFGDPRNVMLTLRGNF</sequence>
<dbReference type="Pfam" id="PF07660">
    <property type="entry name" value="STN"/>
    <property type="match status" value="1"/>
</dbReference>
<dbReference type="InterPro" id="IPR036942">
    <property type="entry name" value="Beta-barrel_TonB_sf"/>
</dbReference>
<keyword evidence="13 14" id="KW-0998">Cell outer membrane</keyword>
<keyword evidence="8" id="KW-0408">Iron</keyword>
<keyword evidence="3 14" id="KW-0813">Transport</keyword>
<evidence type="ECO:0000256" key="17">
    <source>
        <dbReference type="SAM" id="SignalP"/>
    </source>
</evidence>
<gene>
    <name evidence="19" type="ordered locus">Msip34_2754</name>
</gene>
<evidence type="ECO:0000256" key="4">
    <source>
        <dbReference type="ARBA" id="ARBA00022452"/>
    </source>
</evidence>
<dbReference type="GO" id="GO:0009279">
    <property type="term" value="C:cell outer membrane"/>
    <property type="evidence" value="ECO:0007669"/>
    <property type="project" value="UniProtKB-SubCell"/>
</dbReference>
<dbReference type="Gene3D" id="3.55.50.30">
    <property type="match status" value="1"/>
</dbReference>
<accession>C6XBM1</accession>
<keyword evidence="12 19" id="KW-0675">Receptor</keyword>
<reference evidence="20" key="1">
    <citation type="submission" date="2009-07" db="EMBL/GenBank/DDBJ databases">
        <title>Complete sequence of chromosome of Methylovorus sp. SIP3-4.</title>
        <authorList>
            <person name="Lucas S."/>
            <person name="Copeland A."/>
            <person name="Lapidus A."/>
            <person name="Glavina del Rio T."/>
            <person name="Tice H."/>
            <person name="Bruce D."/>
            <person name="Goodwin L."/>
            <person name="Pitluck S."/>
            <person name="Clum A."/>
            <person name="Larimer F."/>
            <person name="Land M."/>
            <person name="Hauser L."/>
            <person name="Kyrpides N."/>
            <person name="Mikhailova N."/>
            <person name="Kayluzhnaya M."/>
            <person name="Chistoserdova L."/>
        </authorList>
    </citation>
    <scope>NUCLEOTIDE SEQUENCE [LARGE SCALE GENOMIC DNA]</scope>
    <source>
        <strain evidence="20">SIP3-4</strain>
    </source>
</reference>
<proteinExistence type="inferred from homology"/>
<dbReference type="InterPro" id="IPR037066">
    <property type="entry name" value="Plug_dom_sf"/>
</dbReference>
<dbReference type="InterPro" id="IPR012910">
    <property type="entry name" value="Plug_dom"/>
</dbReference>
<keyword evidence="6 14" id="KW-0812">Transmembrane</keyword>
<dbReference type="InterPro" id="IPR010105">
    <property type="entry name" value="TonB_sidphr_rcpt"/>
</dbReference>
<keyword evidence="20" id="KW-1185">Reference proteome</keyword>
<organism evidence="19 20">
    <name type="scientific">Methylovorus glucosotrophus (strain SIP3-4)</name>
    <dbReference type="NCBI Taxonomy" id="582744"/>
    <lineage>
        <taxon>Bacteria</taxon>
        <taxon>Pseudomonadati</taxon>
        <taxon>Pseudomonadota</taxon>
        <taxon>Betaproteobacteria</taxon>
        <taxon>Nitrosomonadales</taxon>
        <taxon>Methylophilaceae</taxon>
        <taxon>Methylovorus</taxon>
    </lineage>
</organism>
<evidence type="ECO:0000256" key="1">
    <source>
        <dbReference type="ARBA" id="ARBA00004571"/>
    </source>
</evidence>
<dbReference type="Pfam" id="PF00593">
    <property type="entry name" value="TonB_dep_Rec_b-barrel"/>
    <property type="match status" value="1"/>
</dbReference>
<evidence type="ECO:0000256" key="14">
    <source>
        <dbReference type="PROSITE-ProRule" id="PRU01360"/>
    </source>
</evidence>
<comment type="similarity">
    <text evidence="2 14 16">Belongs to the TonB-dependent receptor family.</text>
</comment>
<dbReference type="KEGG" id="mei:Msip34_2754"/>
<evidence type="ECO:0000256" key="2">
    <source>
        <dbReference type="ARBA" id="ARBA00009810"/>
    </source>
</evidence>
<dbReference type="NCBIfam" id="TIGR01783">
    <property type="entry name" value="TonB-siderophor"/>
    <property type="match status" value="1"/>
</dbReference>
<dbReference type="FunFam" id="2.170.130.10:FF:000010">
    <property type="entry name" value="Ferripyoverdine receptor"/>
    <property type="match status" value="1"/>
</dbReference>
<dbReference type="EMBL" id="CP001674">
    <property type="protein sequence ID" value="ACT51991.1"/>
    <property type="molecule type" value="Genomic_DNA"/>
</dbReference>
<evidence type="ECO:0000256" key="3">
    <source>
        <dbReference type="ARBA" id="ARBA00022448"/>
    </source>
</evidence>
<dbReference type="OrthoDB" id="8533686at2"/>